<gene>
    <name evidence="1" type="ORF">LOK49_LG11G00274</name>
</gene>
<organism evidence="1 2">
    <name type="scientific">Camellia lanceoleosa</name>
    <dbReference type="NCBI Taxonomy" id="1840588"/>
    <lineage>
        <taxon>Eukaryota</taxon>
        <taxon>Viridiplantae</taxon>
        <taxon>Streptophyta</taxon>
        <taxon>Embryophyta</taxon>
        <taxon>Tracheophyta</taxon>
        <taxon>Spermatophyta</taxon>
        <taxon>Magnoliopsida</taxon>
        <taxon>eudicotyledons</taxon>
        <taxon>Gunneridae</taxon>
        <taxon>Pentapetalae</taxon>
        <taxon>asterids</taxon>
        <taxon>Ericales</taxon>
        <taxon>Theaceae</taxon>
        <taxon>Camellia</taxon>
    </lineage>
</organism>
<keyword evidence="2" id="KW-1185">Reference proteome</keyword>
<name>A0ACC0G678_9ERIC</name>
<evidence type="ECO:0000313" key="2">
    <source>
        <dbReference type="Proteomes" id="UP001060215"/>
    </source>
</evidence>
<protein>
    <submittedName>
        <fullName evidence="1">Uncharacterized protein</fullName>
    </submittedName>
</protein>
<sequence>MLLPNLELLKLESEACWEQQWATTDGGFPRLKFLKLKYLNAERWITCNSHFPSLHHLLLQSCNNLGEIPSSLGDILTLQMITVAFCRPSIVESARKIKEEQESNGNNWLEVLIRPASSNARILKRTQGTRALFAINVD</sequence>
<reference evidence="1 2" key="1">
    <citation type="journal article" date="2022" name="Plant J.">
        <title>Chromosome-level genome of Camellia lanceoleosa provides a valuable resource for understanding genome evolution and self-incompatibility.</title>
        <authorList>
            <person name="Gong W."/>
            <person name="Xiao S."/>
            <person name="Wang L."/>
            <person name="Liao Z."/>
            <person name="Chang Y."/>
            <person name="Mo W."/>
            <person name="Hu G."/>
            <person name="Li W."/>
            <person name="Zhao G."/>
            <person name="Zhu H."/>
            <person name="Hu X."/>
            <person name="Ji K."/>
            <person name="Xiang X."/>
            <person name="Song Q."/>
            <person name="Yuan D."/>
            <person name="Jin S."/>
            <person name="Zhang L."/>
        </authorList>
    </citation>
    <scope>NUCLEOTIDE SEQUENCE [LARGE SCALE GENOMIC DNA]</scope>
    <source>
        <strain evidence="1">SQ_2022a</strain>
    </source>
</reference>
<dbReference type="Proteomes" id="UP001060215">
    <property type="component" value="Chromosome 12"/>
</dbReference>
<proteinExistence type="predicted"/>
<evidence type="ECO:0000313" key="1">
    <source>
        <dbReference type="EMBL" id="KAI7995957.1"/>
    </source>
</evidence>
<accession>A0ACC0G678</accession>
<dbReference type="EMBL" id="CM045769">
    <property type="protein sequence ID" value="KAI7995957.1"/>
    <property type="molecule type" value="Genomic_DNA"/>
</dbReference>
<comment type="caution">
    <text evidence="1">The sequence shown here is derived from an EMBL/GenBank/DDBJ whole genome shotgun (WGS) entry which is preliminary data.</text>
</comment>